<dbReference type="AlphaFoldDB" id="A0AAV1CJL4"/>
<proteinExistence type="predicted"/>
<dbReference type="NCBIfam" id="TIGR01640">
    <property type="entry name" value="F_box_assoc_1"/>
    <property type="match status" value="1"/>
</dbReference>
<evidence type="ECO:0000259" key="2">
    <source>
        <dbReference type="Pfam" id="PF07734"/>
    </source>
</evidence>
<protein>
    <submittedName>
        <fullName evidence="3">OLC1v1031573C1</fullName>
    </submittedName>
</protein>
<gene>
    <name evidence="3" type="ORF">OLC1_LOCUS6519</name>
</gene>
<reference evidence="3" key="1">
    <citation type="submission" date="2023-03" db="EMBL/GenBank/DDBJ databases">
        <authorList>
            <person name="Julca I."/>
        </authorList>
    </citation>
    <scope>NUCLEOTIDE SEQUENCE</scope>
</reference>
<feature type="domain" description="F-box associated beta-propeller type 1" evidence="2">
    <location>
        <begin position="161"/>
        <end position="323"/>
    </location>
</feature>
<dbReference type="Proteomes" id="UP001161247">
    <property type="component" value="Chromosome 2"/>
</dbReference>
<dbReference type="PANTHER" id="PTHR31672">
    <property type="entry name" value="BNACNNG10540D PROTEIN"/>
    <property type="match status" value="1"/>
</dbReference>
<accession>A0AAV1CJL4</accession>
<sequence>MDKDDPKKLRPTVGSLTIPQFILQWCTDHRFGHSLGVNIISSLPFYHLREVLPILINQGDVYLVELARLVLESHKSQFYTLAFNANDRPRGRDILELRADHRVQLSTGLFPETLNLNSVVGTCAGVTCIHSIVFPEAGRLYFYNPTTNECLRYNQVLNLTPMDPMFLPFFRIPLGFGYSARGRQFKVFRLDANLNDEEECNAWTMVLTVGTNQWTRQIMPPSVKRYFFGVQATHSIFLNGNLHWLGTNFSHTKTRVIVFNLDLERYKIVKAPLFSNRMFRDLALTTIDGYLSIISYDRHTNLNVWRMTRYGDPSSWEFSFTVPMFSRVQDPLFYSARSGIFGGGFPRTMLFRFQRRWWLYSSANQQNRARRLMWRNLDDTIGDGVVTMTGFHPSLVSLHHIIISPMHAIAARTLGVPNEIEDHLFEGSLQDGGEEDGREEPELVLQDVEHNDDVVEVGEGYGDEDEDDAEDEDEDEDDEENEDEDDEEDEDEDEDDEENEDEDEEEDEDGEDENGNNLD</sequence>
<dbReference type="Pfam" id="PF07734">
    <property type="entry name" value="FBA_1"/>
    <property type="match status" value="1"/>
</dbReference>
<name>A0AAV1CJL4_OLDCO</name>
<dbReference type="EMBL" id="OX459119">
    <property type="protein sequence ID" value="CAI9095585.1"/>
    <property type="molecule type" value="Genomic_DNA"/>
</dbReference>
<organism evidence="3 4">
    <name type="scientific">Oldenlandia corymbosa var. corymbosa</name>
    <dbReference type="NCBI Taxonomy" id="529605"/>
    <lineage>
        <taxon>Eukaryota</taxon>
        <taxon>Viridiplantae</taxon>
        <taxon>Streptophyta</taxon>
        <taxon>Embryophyta</taxon>
        <taxon>Tracheophyta</taxon>
        <taxon>Spermatophyta</taxon>
        <taxon>Magnoliopsida</taxon>
        <taxon>eudicotyledons</taxon>
        <taxon>Gunneridae</taxon>
        <taxon>Pentapetalae</taxon>
        <taxon>asterids</taxon>
        <taxon>lamiids</taxon>
        <taxon>Gentianales</taxon>
        <taxon>Rubiaceae</taxon>
        <taxon>Rubioideae</taxon>
        <taxon>Spermacoceae</taxon>
        <taxon>Hedyotis-Oldenlandia complex</taxon>
        <taxon>Oldenlandia</taxon>
    </lineage>
</organism>
<feature type="compositionally biased region" description="Acidic residues" evidence="1">
    <location>
        <begin position="461"/>
        <end position="519"/>
    </location>
</feature>
<dbReference type="InterPro" id="IPR050796">
    <property type="entry name" value="SCF_F-box_component"/>
</dbReference>
<evidence type="ECO:0000256" key="1">
    <source>
        <dbReference type="SAM" id="MobiDB-lite"/>
    </source>
</evidence>
<keyword evidence="4" id="KW-1185">Reference proteome</keyword>
<dbReference type="InterPro" id="IPR017451">
    <property type="entry name" value="F-box-assoc_interact_dom"/>
</dbReference>
<feature type="region of interest" description="Disordered" evidence="1">
    <location>
        <begin position="428"/>
        <end position="519"/>
    </location>
</feature>
<evidence type="ECO:0000313" key="3">
    <source>
        <dbReference type="EMBL" id="CAI9095585.1"/>
    </source>
</evidence>
<dbReference type="InterPro" id="IPR006527">
    <property type="entry name" value="F-box-assoc_dom_typ1"/>
</dbReference>
<evidence type="ECO:0000313" key="4">
    <source>
        <dbReference type="Proteomes" id="UP001161247"/>
    </source>
</evidence>
<dbReference type="PANTHER" id="PTHR31672:SF13">
    <property type="entry name" value="F-BOX PROTEIN CPR30-LIKE"/>
    <property type="match status" value="1"/>
</dbReference>